<dbReference type="OrthoDB" id="2079373at2"/>
<evidence type="ECO:0000313" key="2">
    <source>
        <dbReference type="Proteomes" id="UP000199227"/>
    </source>
</evidence>
<dbReference type="STRING" id="223786.SAMN05216234_10156"/>
<gene>
    <name evidence="1" type="ORF">SAMN05216234_10156</name>
</gene>
<dbReference type="Proteomes" id="UP000199227">
    <property type="component" value="Unassembled WGS sequence"/>
</dbReference>
<sequence length="545" mass="63405">MKKLLILIILVSYSFGITDILYKPVVYSSTLSARTLYSATPYYPEYLSSSIDKDDKNIFIYSGHFRVIYGISYEDSILTRDLANTILSAANEVWDKEIDEFGFKAPRNSENYYIDIYIGNRSAYNKDSGSYMNISSYYAGYATAYSDGTPYFVINPSVDINILKVTIAHEFFHTIQYAYGLGDVSNEIWYKNLWFMEATATMMEDEVFDYVNDYVNFIKYYIDSTYKSIEYYNSAVEYGKVIFAKYLKEKYGLNFIKSFFESYNVEKSALDVLKEKFVEENSSFTDEMLEFGTWMVNKDSFFEEGISYPSPYTFDLDDNLSVEEYGLVFINRGSDRYLVSSNPEYAQCNFKGEKDLIDNVDINGLIFLNTKNIPIYTDISKNNKFNGYSLKAGWNMVSNILDRNLSLEDLFVNNEIVWLFRDGKYYAYSANSTIQKIIEEKNIDILDNQMLPGEGAWVYVENDEVIDFDNEKVSGFNLNLKEGWNFISIASSSFDINKIIEPVIIWFFNKESGNWEYYTNLDIELSYEKIDKIIPGNGYFVYFYP</sequence>
<dbReference type="RefSeq" id="WP_092909763.1">
    <property type="nucleotide sequence ID" value="NZ_FOXB01000001.1"/>
</dbReference>
<dbReference type="Pfam" id="PF19527">
    <property type="entry name" value="DUF6055"/>
    <property type="match status" value="1"/>
</dbReference>
<organism evidence="1 2">
    <name type="scientific">Hydrogenimonas thermophila</name>
    <dbReference type="NCBI Taxonomy" id="223786"/>
    <lineage>
        <taxon>Bacteria</taxon>
        <taxon>Pseudomonadati</taxon>
        <taxon>Campylobacterota</taxon>
        <taxon>Epsilonproteobacteria</taxon>
        <taxon>Campylobacterales</taxon>
        <taxon>Hydrogenimonadaceae</taxon>
        <taxon>Hydrogenimonas</taxon>
    </lineage>
</organism>
<reference evidence="1 2" key="1">
    <citation type="submission" date="2016-10" db="EMBL/GenBank/DDBJ databases">
        <authorList>
            <person name="de Groot N.N."/>
        </authorList>
    </citation>
    <scope>NUCLEOTIDE SEQUENCE [LARGE SCALE GENOMIC DNA]</scope>
    <source>
        <strain evidence="1 2">EP1-55-1</strain>
    </source>
</reference>
<dbReference type="EMBL" id="FOXB01000001">
    <property type="protein sequence ID" value="SFO87706.1"/>
    <property type="molecule type" value="Genomic_DNA"/>
</dbReference>
<dbReference type="InterPro" id="IPR045690">
    <property type="entry name" value="DUF6055"/>
</dbReference>
<protein>
    <submittedName>
        <fullName evidence="1">Uncharacterized protein</fullName>
    </submittedName>
</protein>
<dbReference type="AlphaFoldDB" id="A0A1I5KSV0"/>
<name>A0A1I5KSV0_9BACT</name>
<accession>A0A1I5KSV0</accession>
<evidence type="ECO:0000313" key="1">
    <source>
        <dbReference type="EMBL" id="SFO87706.1"/>
    </source>
</evidence>
<proteinExistence type="predicted"/>
<keyword evidence="2" id="KW-1185">Reference proteome</keyword>